<dbReference type="EC" id="2.7.6.2" evidence="5"/>
<dbReference type="GO" id="GO:0016301">
    <property type="term" value="F:kinase activity"/>
    <property type="evidence" value="ECO:0007669"/>
    <property type="project" value="UniProtKB-KW"/>
</dbReference>
<reference evidence="7 8" key="1">
    <citation type="submission" date="2019-07" db="EMBL/GenBank/DDBJ databases">
        <title>Criibacterium bergeronii gen. nov., sp. nov. isolated from human clinical samples.</title>
        <authorList>
            <person name="Maheux A.F."/>
            <person name="Boudreau D.K."/>
            <person name="Berube E."/>
            <person name="Brodeur S."/>
            <person name="Bernard K.A."/>
            <person name="Abed J.Y."/>
            <person name="Ducrey E."/>
            <person name="Guay E.F."/>
            <person name="Raymond F."/>
            <person name="Corbeil J."/>
            <person name="Domingo M.-C."/>
            <person name="Roy P.H."/>
            <person name="Boissinot M."/>
            <person name="Tocheva E.I."/>
            <person name="Omar R.F."/>
        </authorList>
    </citation>
    <scope>NUCLEOTIDE SEQUENCE [LARGE SCALE GENOMIC DNA]</scope>
    <source>
        <strain evidence="7 8">CCRI-24246</strain>
    </source>
</reference>
<dbReference type="GO" id="GO:0005524">
    <property type="term" value="F:ATP binding"/>
    <property type="evidence" value="ECO:0007669"/>
    <property type="project" value="UniProtKB-KW"/>
</dbReference>
<evidence type="ECO:0000259" key="6">
    <source>
        <dbReference type="SMART" id="SM00983"/>
    </source>
</evidence>
<dbReference type="GO" id="GO:0006772">
    <property type="term" value="P:thiamine metabolic process"/>
    <property type="evidence" value="ECO:0007669"/>
    <property type="project" value="UniProtKB-UniRule"/>
</dbReference>
<name>A0A552V8V6_9FIRM</name>
<protein>
    <recommendedName>
        <fullName evidence="5">Thiamine diphosphokinase</fullName>
        <ecNumber evidence="5">2.7.6.2</ecNumber>
    </recommendedName>
</protein>
<dbReference type="InterPro" id="IPR036759">
    <property type="entry name" value="TPK_catalytic_sf"/>
</dbReference>
<dbReference type="PANTHER" id="PTHR41299:SF1">
    <property type="entry name" value="THIAMINE PYROPHOSPHOKINASE"/>
    <property type="match status" value="1"/>
</dbReference>
<keyword evidence="3 7" id="KW-0418">Kinase</keyword>
<evidence type="ECO:0000256" key="1">
    <source>
        <dbReference type="ARBA" id="ARBA00022679"/>
    </source>
</evidence>
<dbReference type="Pfam" id="PF04263">
    <property type="entry name" value="TPK_catalytic"/>
    <property type="match status" value="1"/>
</dbReference>
<keyword evidence="2" id="KW-0547">Nucleotide-binding</keyword>
<dbReference type="RefSeq" id="WP_144398081.1">
    <property type="nucleotide sequence ID" value="NZ_VJXW01000006.1"/>
</dbReference>
<evidence type="ECO:0000256" key="4">
    <source>
        <dbReference type="ARBA" id="ARBA00022840"/>
    </source>
</evidence>
<feature type="domain" description="Thiamin pyrophosphokinase thiamin-binding" evidence="6">
    <location>
        <begin position="143"/>
        <end position="207"/>
    </location>
</feature>
<proteinExistence type="predicted"/>
<evidence type="ECO:0000256" key="3">
    <source>
        <dbReference type="ARBA" id="ARBA00022777"/>
    </source>
</evidence>
<dbReference type="Pfam" id="PF04265">
    <property type="entry name" value="TPK_B1_binding"/>
    <property type="match status" value="1"/>
</dbReference>
<dbReference type="InterPro" id="IPR006282">
    <property type="entry name" value="Thi_PPkinase"/>
</dbReference>
<accession>A0A552V8V6</accession>
<dbReference type="SUPFAM" id="SSF63862">
    <property type="entry name" value="Thiamin pyrophosphokinase, substrate-binding domain"/>
    <property type="match status" value="1"/>
</dbReference>
<dbReference type="Proteomes" id="UP000319424">
    <property type="component" value="Unassembled WGS sequence"/>
</dbReference>
<dbReference type="InterPro" id="IPR007373">
    <property type="entry name" value="Thiamin_PyroPKinase_B1-bd"/>
</dbReference>
<keyword evidence="1 7" id="KW-0808">Transferase</keyword>
<evidence type="ECO:0000256" key="5">
    <source>
        <dbReference type="NCBIfam" id="TIGR01378"/>
    </source>
</evidence>
<gene>
    <name evidence="7" type="ORF">FL857_05450</name>
</gene>
<dbReference type="PANTHER" id="PTHR41299">
    <property type="entry name" value="THIAMINE PYROPHOSPHOKINASE"/>
    <property type="match status" value="1"/>
</dbReference>
<sequence>MQNKYAVCVVNGQIDDIGFYDKLLKNSSLTVCADGGANFLFEKKYKIDFLVGDMDSISNDALEYYQNNSKIIKYPADKDYTDSKIALDLIIEKGFNKIYVIGAFGDRADHFLSNINLLVYTKDLGVEVKIINKINEISLLYSGENTIYSYINQTVSFVPISDIKNLSLVGFRYPLTNKNVCMGENLLNSNVVIDKQPKVTFDSGKLLCVKINLKNN</sequence>
<dbReference type="InterPro" id="IPR007371">
    <property type="entry name" value="TPK_catalytic"/>
</dbReference>
<dbReference type="CDD" id="cd07995">
    <property type="entry name" value="TPK"/>
    <property type="match status" value="1"/>
</dbReference>
<dbReference type="AlphaFoldDB" id="A0A552V8V6"/>
<dbReference type="SMART" id="SM00983">
    <property type="entry name" value="TPK_B1_binding"/>
    <property type="match status" value="1"/>
</dbReference>
<organism evidence="7 8">
    <name type="scientific">Criibacterium bergeronii</name>
    <dbReference type="NCBI Taxonomy" id="1871336"/>
    <lineage>
        <taxon>Bacteria</taxon>
        <taxon>Bacillati</taxon>
        <taxon>Bacillota</taxon>
        <taxon>Clostridia</taxon>
        <taxon>Peptostreptococcales</taxon>
        <taxon>Filifactoraceae</taxon>
        <taxon>Criibacterium</taxon>
    </lineage>
</organism>
<dbReference type="InterPro" id="IPR053149">
    <property type="entry name" value="TPK"/>
</dbReference>
<evidence type="ECO:0000313" key="7">
    <source>
        <dbReference type="EMBL" id="TRW26890.1"/>
    </source>
</evidence>
<dbReference type="NCBIfam" id="TIGR01378">
    <property type="entry name" value="thi_PPkinase"/>
    <property type="match status" value="1"/>
</dbReference>
<evidence type="ECO:0000256" key="2">
    <source>
        <dbReference type="ARBA" id="ARBA00022741"/>
    </source>
</evidence>
<keyword evidence="4" id="KW-0067">ATP-binding</keyword>
<comment type="caution">
    <text evidence="7">The sequence shown here is derived from an EMBL/GenBank/DDBJ whole genome shotgun (WGS) entry which is preliminary data.</text>
</comment>
<dbReference type="SUPFAM" id="SSF63999">
    <property type="entry name" value="Thiamin pyrophosphokinase, catalytic domain"/>
    <property type="match status" value="1"/>
</dbReference>
<dbReference type="EMBL" id="VJXW01000006">
    <property type="protein sequence ID" value="TRW26890.1"/>
    <property type="molecule type" value="Genomic_DNA"/>
</dbReference>
<dbReference type="GO" id="GO:0004788">
    <property type="term" value="F:thiamine diphosphokinase activity"/>
    <property type="evidence" value="ECO:0007669"/>
    <property type="project" value="UniProtKB-UniRule"/>
</dbReference>
<dbReference type="GO" id="GO:0030975">
    <property type="term" value="F:thiamine binding"/>
    <property type="evidence" value="ECO:0007669"/>
    <property type="project" value="InterPro"/>
</dbReference>
<evidence type="ECO:0000313" key="8">
    <source>
        <dbReference type="Proteomes" id="UP000319424"/>
    </source>
</evidence>
<dbReference type="Gene3D" id="3.40.50.10240">
    <property type="entry name" value="Thiamin pyrophosphokinase, catalytic domain"/>
    <property type="match status" value="1"/>
</dbReference>
<dbReference type="GO" id="GO:0009229">
    <property type="term" value="P:thiamine diphosphate biosynthetic process"/>
    <property type="evidence" value="ECO:0007669"/>
    <property type="project" value="InterPro"/>
</dbReference>
<dbReference type="InterPro" id="IPR036371">
    <property type="entry name" value="TPK_B1-bd_sf"/>
</dbReference>
<dbReference type="OrthoDB" id="9804377at2"/>